<dbReference type="InterPro" id="IPR022907">
    <property type="entry name" value="VapC_family"/>
</dbReference>
<gene>
    <name evidence="6" type="primary">vapC</name>
    <name evidence="8" type="ORF">ACFSJ0_03420</name>
</gene>
<dbReference type="InterPro" id="IPR006226">
    <property type="entry name" value="Mtu_PIN"/>
</dbReference>
<evidence type="ECO:0000256" key="6">
    <source>
        <dbReference type="HAMAP-Rule" id="MF_00265"/>
    </source>
</evidence>
<dbReference type="RefSeq" id="WP_219533853.1">
    <property type="nucleotide sequence ID" value="NZ_JAHKRM010000019.1"/>
</dbReference>
<dbReference type="CDD" id="cd18678">
    <property type="entry name" value="PIN_MtVapC25_VapC33-like"/>
    <property type="match status" value="1"/>
</dbReference>
<dbReference type="EMBL" id="JBHUCM010000005">
    <property type="protein sequence ID" value="MFD1536068.1"/>
    <property type="molecule type" value="Genomic_DNA"/>
</dbReference>
<evidence type="ECO:0000256" key="3">
    <source>
        <dbReference type="ARBA" id="ARBA00022723"/>
    </source>
</evidence>
<protein>
    <recommendedName>
        <fullName evidence="6">Ribonuclease VapC</fullName>
        <shortName evidence="6">RNase VapC</shortName>
        <ecNumber evidence="6">3.1.-.-</ecNumber>
    </recommendedName>
    <alternativeName>
        <fullName evidence="6">Toxin VapC</fullName>
    </alternativeName>
</protein>
<comment type="caution">
    <text evidence="8">The sequence shown here is derived from an EMBL/GenBank/DDBJ whole genome shotgun (WGS) entry which is preliminary data.</text>
</comment>
<keyword evidence="6" id="KW-0800">Toxin</keyword>
<feature type="domain" description="PIN" evidence="7">
    <location>
        <begin position="4"/>
        <end position="133"/>
    </location>
</feature>
<dbReference type="Proteomes" id="UP001597097">
    <property type="component" value="Unassembled WGS sequence"/>
</dbReference>
<proteinExistence type="inferred from homology"/>
<keyword evidence="4 6" id="KW-0378">Hydrolase</keyword>
<evidence type="ECO:0000256" key="4">
    <source>
        <dbReference type="ARBA" id="ARBA00022801"/>
    </source>
</evidence>
<keyword evidence="3 6" id="KW-0479">Metal-binding</keyword>
<evidence type="ECO:0000256" key="2">
    <source>
        <dbReference type="ARBA" id="ARBA00022722"/>
    </source>
</evidence>
<dbReference type="NCBIfam" id="TIGR00028">
    <property type="entry name" value="Mtu_PIN_fam"/>
    <property type="match status" value="1"/>
</dbReference>
<dbReference type="HAMAP" id="MF_00265">
    <property type="entry name" value="VapC_Nob1"/>
    <property type="match status" value="1"/>
</dbReference>
<organism evidence="8 9">
    <name type="scientific">Nonomuraea guangzhouensis</name>
    <dbReference type="NCBI Taxonomy" id="1291555"/>
    <lineage>
        <taxon>Bacteria</taxon>
        <taxon>Bacillati</taxon>
        <taxon>Actinomycetota</taxon>
        <taxon>Actinomycetes</taxon>
        <taxon>Streptosporangiales</taxon>
        <taxon>Streptosporangiaceae</taxon>
        <taxon>Nonomuraea</taxon>
    </lineage>
</organism>
<keyword evidence="5 6" id="KW-0460">Magnesium</keyword>
<comment type="function">
    <text evidence="6">Toxic component of a toxin-antitoxin (TA) system. An RNase.</text>
</comment>
<evidence type="ECO:0000256" key="5">
    <source>
        <dbReference type="ARBA" id="ARBA00022842"/>
    </source>
</evidence>
<dbReference type="Pfam" id="PF01850">
    <property type="entry name" value="PIN"/>
    <property type="match status" value="1"/>
</dbReference>
<dbReference type="InterPro" id="IPR002716">
    <property type="entry name" value="PIN_dom"/>
</dbReference>
<comment type="similarity">
    <text evidence="6">Belongs to the PINc/VapC protein family.</text>
</comment>
<feature type="binding site" evidence="6">
    <location>
        <position position="108"/>
    </location>
    <ligand>
        <name>Mg(2+)</name>
        <dbReference type="ChEBI" id="CHEBI:18420"/>
    </ligand>
</feature>
<accession>A0ABW4G116</accession>
<name>A0ABW4G116_9ACTN</name>
<evidence type="ECO:0000259" key="7">
    <source>
        <dbReference type="Pfam" id="PF01850"/>
    </source>
</evidence>
<evidence type="ECO:0000313" key="9">
    <source>
        <dbReference type="Proteomes" id="UP001597097"/>
    </source>
</evidence>
<evidence type="ECO:0000313" key="8">
    <source>
        <dbReference type="EMBL" id="MFD1536068.1"/>
    </source>
</evidence>
<dbReference type="EC" id="3.1.-.-" evidence="6"/>
<keyword evidence="9" id="KW-1185">Reference proteome</keyword>
<comment type="cofactor">
    <cofactor evidence="6">
        <name>Mg(2+)</name>
        <dbReference type="ChEBI" id="CHEBI:18420"/>
    </cofactor>
</comment>
<evidence type="ECO:0000256" key="1">
    <source>
        <dbReference type="ARBA" id="ARBA00022649"/>
    </source>
</evidence>
<keyword evidence="1 6" id="KW-1277">Toxin-antitoxin system</keyword>
<keyword evidence="2 6" id="KW-0540">Nuclease</keyword>
<sequence length="142" mass="16229">MLLADTNVLVNAFRHEVPDQKRYLAFVDEMINGDSSYAVSDFVVNGFIRVVTNRRIYLDPDPLDRAVEFAQSYRNQSHAVLIDGKDRHWEIFTRLGSQRGAKGNLVPDTYLAALAIEHGCEFVTCDADFAKFQGLRWRHPLN</sequence>
<reference evidence="9" key="1">
    <citation type="journal article" date="2019" name="Int. J. Syst. Evol. Microbiol.">
        <title>The Global Catalogue of Microorganisms (GCM) 10K type strain sequencing project: providing services to taxonomists for standard genome sequencing and annotation.</title>
        <authorList>
            <consortium name="The Broad Institute Genomics Platform"/>
            <consortium name="The Broad Institute Genome Sequencing Center for Infectious Disease"/>
            <person name="Wu L."/>
            <person name="Ma J."/>
        </authorList>
    </citation>
    <scope>NUCLEOTIDE SEQUENCE [LARGE SCALE GENOMIC DNA]</scope>
    <source>
        <strain evidence="9">CGMCC 1.15399</strain>
    </source>
</reference>
<feature type="binding site" evidence="6">
    <location>
        <position position="5"/>
    </location>
    <ligand>
        <name>Mg(2+)</name>
        <dbReference type="ChEBI" id="CHEBI:18420"/>
    </ligand>
</feature>